<evidence type="ECO:0000313" key="1">
    <source>
        <dbReference type="EMBL" id="KKM86315.1"/>
    </source>
</evidence>
<proteinExistence type="predicted"/>
<protein>
    <submittedName>
        <fullName evidence="1">Uncharacterized protein</fullName>
    </submittedName>
</protein>
<comment type="caution">
    <text evidence="1">The sequence shown here is derived from an EMBL/GenBank/DDBJ whole genome shotgun (WGS) entry which is preliminary data.</text>
</comment>
<dbReference type="EMBL" id="LAZR01007276">
    <property type="protein sequence ID" value="KKM86315.1"/>
    <property type="molecule type" value="Genomic_DNA"/>
</dbReference>
<reference evidence="1" key="1">
    <citation type="journal article" date="2015" name="Nature">
        <title>Complex archaea that bridge the gap between prokaryotes and eukaryotes.</title>
        <authorList>
            <person name="Spang A."/>
            <person name="Saw J.H."/>
            <person name="Jorgensen S.L."/>
            <person name="Zaremba-Niedzwiedzka K."/>
            <person name="Martijn J."/>
            <person name="Lind A.E."/>
            <person name="van Eijk R."/>
            <person name="Schleper C."/>
            <person name="Guy L."/>
            <person name="Ettema T.J."/>
        </authorList>
    </citation>
    <scope>NUCLEOTIDE SEQUENCE</scope>
</reference>
<organism evidence="1">
    <name type="scientific">marine sediment metagenome</name>
    <dbReference type="NCBI Taxonomy" id="412755"/>
    <lineage>
        <taxon>unclassified sequences</taxon>
        <taxon>metagenomes</taxon>
        <taxon>ecological metagenomes</taxon>
    </lineage>
</organism>
<sequence>MSAEDLYLPEEVLSKIRGGSKGKFEMICLNCLIVRSRFKEIEKFMRKNGIKVPSGKNPTKLEFLDLISLFYYEEYIKNTDLQNSYASPLLYFATKLLSDEKISKYLSRFDFISKQEVIDAFADYCADYGISVYDTSEIKDPSVDLYLIKKKPLLKTEAVFIRTGSQMSEKGYKDVLDLINNASKIAAWTVFVTTPKGVYNIGLDRLIADMEKSNTWFYVIDPLHQKIFGILKGKKTKKYDSALRDEYLKNLPHEPIRAPSRLVKISNYYFNESESYNPKSFVMYGFHPKEEIMKGDHTKSKKPRYKEVFRSLIIIDKTTGLPLISHSDEKFKIEHDLVSGFLTAMDSFVSEIGGTTSMKEISYKSFYIHAAYGKWVKLALFLSKPAKQSLKERLKYLLTEFESHYREEIQYFQTSGNITVFDEKKIRTIIKDILDI</sequence>
<gene>
    <name evidence="1" type="ORF">LCGC14_1280210</name>
</gene>
<accession>A0A0F9NC43</accession>
<dbReference type="AlphaFoldDB" id="A0A0F9NC43"/>
<name>A0A0F9NC43_9ZZZZ</name>